<reference evidence="3 4" key="1">
    <citation type="submission" date="2018-01" db="EMBL/GenBank/DDBJ databases">
        <authorList>
            <person name="Clerissi C."/>
        </authorList>
    </citation>
    <scope>NUCLEOTIDE SEQUENCE [LARGE SCALE GENOMIC DNA]</scope>
    <source>
        <strain evidence="1">Cupriavidus taiwanensis STM 6082</strain>
        <strain evidence="2">Cupriavidus taiwanensis STM 6160</strain>
    </source>
</reference>
<evidence type="ECO:0000313" key="3">
    <source>
        <dbReference type="Proteomes" id="UP000255168"/>
    </source>
</evidence>
<accession>A0A375H9C3</accession>
<evidence type="ECO:0000313" key="4">
    <source>
        <dbReference type="Proteomes" id="UP000256710"/>
    </source>
</evidence>
<dbReference type="EMBL" id="OFTC01000006">
    <property type="protein sequence ID" value="SOZ34844.1"/>
    <property type="molecule type" value="Genomic_DNA"/>
</dbReference>
<gene>
    <name evidence="1" type="ORF">CBM2605_A140074</name>
    <name evidence="2" type="ORF">CBM2607_11730</name>
</gene>
<dbReference type="EMBL" id="LT984806">
    <property type="protein sequence ID" value="SPD46790.1"/>
    <property type="molecule type" value="Genomic_DNA"/>
</dbReference>
<dbReference type="Gene3D" id="1.10.10.10">
    <property type="entry name" value="Winged helix-like DNA-binding domain superfamily/Winged helix DNA-binding domain"/>
    <property type="match status" value="1"/>
</dbReference>
<dbReference type="AlphaFoldDB" id="A0A375H9C3"/>
<sequence>MSQISTGVEYSLHCLLYLTHSQAAVEEASVRDLAELQGVPHDFLAKLFTKLAKAKLVVATEGIKGGFRLARSAKHITVHDVVVAIDGDKPLFDCLEIRGRCAVFNDDAPGWATRGVCSVHAVMQAAEKAMRAELKRHTLADLSQRVNDKTPASYGVQVVNWLSDRAANRRGERTAPTRSGSRKSA</sequence>
<dbReference type="InterPro" id="IPR036390">
    <property type="entry name" value="WH_DNA-bd_sf"/>
</dbReference>
<dbReference type="GO" id="GO:0005829">
    <property type="term" value="C:cytosol"/>
    <property type="evidence" value="ECO:0007669"/>
    <property type="project" value="TreeGrafter"/>
</dbReference>
<dbReference type="NCBIfam" id="TIGR00738">
    <property type="entry name" value="rrf2_super"/>
    <property type="match status" value="1"/>
</dbReference>
<dbReference type="Proteomes" id="UP000255168">
    <property type="component" value="Chromosome I"/>
</dbReference>
<keyword evidence="4" id="KW-1185">Reference proteome</keyword>
<dbReference type="Proteomes" id="UP000256710">
    <property type="component" value="Unassembled WGS sequence"/>
</dbReference>
<evidence type="ECO:0000313" key="2">
    <source>
        <dbReference type="EMBL" id="SPD46790.1"/>
    </source>
</evidence>
<dbReference type="InterPro" id="IPR036388">
    <property type="entry name" value="WH-like_DNA-bd_sf"/>
</dbReference>
<dbReference type="PROSITE" id="PS51197">
    <property type="entry name" value="HTH_RRF2_2"/>
    <property type="match status" value="1"/>
</dbReference>
<dbReference type="Pfam" id="PF02082">
    <property type="entry name" value="Rrf2"/>
    <property type="match status" value="1"/>
</dbReference>
<proteinExistence type="predicted"/>
<dbReference type="SUPFAM" id="SSF46785">
    <property type="entry name" value="Winged helix' DNA-binding domain"/>
    <property type="match status" value="1"/>
</dbReference>
<organism evidence="2 3">
    <name type="scientific">Cupriavidus neocaledonicus</name>
    <dbReference type="NCBI Taxonomy" id="1040979"/>
    <lineage>
        <taxon>Bacteria</taxon>
        <taxon>Pseudomonadati</taxon>
        <taxon>Pseudomonadota</taxon>
        <taxon>Betaproteobacteria</taxon>
        <taxon>Burkholderiales</taxon>
        <taxon>Burkholderiaceae</taxon>
        <taxon>Cupriavidus</taxon>
    </lineage>
</organism>
<dbReference type="GO" id="GO:0003700">
    <property type="term" value="F:DNA-binding transcription factor activity"/>
    <property type="evidence" value="ECO:0007669"/>
    <property type="project" value="TreeGrafter"/>
</dbReference>
<dbReference type="PANTHER" id="PTHR33221">
    <property type="entry name" value="WINGED HELIX-TURN-HELIX TRANSCRIPTIONAL REGULATOR, RRF2 FAMILY"/>
    <property type="match status" value="1"/>
</dbReference>
<dbReference type="RefSeq" id="WP_018004378.1">
    <property type="nucleotide sequence ID" value="NZ_AQUR01000076.1"/>
</dbReference>
<dbReference type="PANTHER" id="PTHR33221:SF13">
    <property type="entry name" value="TRANSCRIPTIONAL REGULATOR-RELATED"/>
    <property type="match status" value="1"/>
</dbReference>
<dbReference type="InterPro" id="IPR000944">
    <property type="entry name" value="Tscrpt_reg_Rrf2"/>
</dbReference>
<evidence type="ECO:0000313" key="1">
    <source>
        <dbReference type="EMBL" id="SOZ34844.1"/>
    </source>
</evidence>
<name>A0A375H9C3_9BURK</name>
<protein>
    <submittedName>
        <fullName evidence="1 2">Transcriptional regulator</fullName>
    </submittedName>
</protein>